<dbReference type="Proteomes" id="UP000018208">
    <property type="component" value="Unassembled WGS sequence"/>
</dbReference>
<reference evidence="4 5" key="1">
    <citation type="journal article" date="2014" name="PLoS Genet.">
        <title>The Genome of Spironucleus salmonicida Highlights a Fish Pathogen Adapted to Fluctuating Environments.</title>
        <authorList>
            <person name="Xu F."/>
            <person name="Jerlstrom-Hultqvist J."/>
            <person name="Einarsson E."/>
            <person name="Astvaldsson A."/>
            <person name="Svard S.G."/>
            <person name="Andersson J.O."/>
        </authorList>
    </citation>
    <scope>NUCLEOTIDE SEQUENCE</scope>
    <source>
        <strain evidence="5">ATCC 50377</strain>
    </source>
</reference>
<dbReference type="SUPFAM" id="SSF50104">
    <property type="entry name" value="Translation proteins SH3-like domain"/>
    <property type="match status" value="1"/>
</dbReference>
<gene>
    <name evidence="4" type="ORF">SS50377_15927</name>
    <name evidence="5" type="ORF">SS50377_24175</name>
</gene>
<dbReference type="InterPro" id="IPR014722">
    <property type="entry name" value="Rib_uL2_dom2"/>
</dbReference>
<dbReference type="GO" id="GO:0003723">
    <property type="term" value="F:RNA binding"/>
    <property type="evidence" value="ECO:0007669"/>
    <property type="project" value="InterPro"/>
</dbReference>
<dbReference type="EMBL" id="AUWU02000004">
    <property type="protein sequence ID" value="KAH0574227.1"/>
    <property type="molecule type" value="Genomic_DNA"/>
</dbReference>
<dbReference type="InterPro" id="IPR005756">
    <property type="entry name" value="Ribosomal_uL24_euk/arc"/>
</dbReference>
<dbReference type="GO" id="GO:0015934">
    <property type="term" value="C:large ribosomal subunit"/>
    <property type="evidence" value="ECO:0007669"/>
    <property type="project" value="InterPro"/>
</dbReference>
<dbReference type="VEuPathDB" id="GiardiaDB:SS50377_24175"/>
<dbReference type="PANTHER" id="PTHR11143">
    <property type="entry name" value="60S RIBOSOMAL PROTEIN L26 FAMILY MEMBER"/>
    <property type="match status" value="1"/>
</dbReference>
<accession>V6LU03</accession>
<dbReference type="NCBIfam" id="TIGR01080">
    <property type="entry name" value="rplX_A_E"/>
    <property type="match status" value="1"/>
</dbReference>
<evidence type="ECO:0000256" key="2">
    <source>
        <dbReference type="ARBA" id="ARBA00022980"/>
    </source>
</evidence>
<dbReference type="GO" id="GO:0003735">
    <property type="term" value="F:structural constituent of ribosome"/>
    <property type="evidence" value="ECO:0007669"/>
    <property type="project" value="InterPro"/>
</dbReference>
<evidence type="ECO:0000256" key="3">
    <source>
        <dbReference type="ARBA" id="ARBA00023274"/>
    </source>
</evidence>
<sequence length="128" mass="14448">MKFNTAVSSSRSVNRKAHFNADRHVRAYKMAAPLSKELKTEHKIRAMPVRVGDMVKVVKGSEKVRVEGKIIRVDRLTYKVHVEGANHKQRSNEDKAKTIPVSPSNCVITKLHMNGSRTKKIASKSKKE</sequence>
<dbReference type="InterPro" id="IPR008991">
    <property type="entry name" value="Translation_prot_SH3-like_sf"/>
</dbReference>
<proteinExistence type="inferred from homology"/>
<evidence type="ECO:0000313" key="6">
    <source>
        <dbReference type="Proteomes" id="UP000018208"/>
    </source>
</evidence>
<dbReference type="InterPro" id="IPR041988">
    <property type="entry name" value="Ribosomal_uL24_KOW"/>
</dbReference>
<keyword evidence="3" id="KW-0687">Ribonucleoprotein</keyword>
<dbReference type="CDD" id="cd06089">
    <property type="entry name" value="KOW_RPL26"/>
    <property type="match status" value="1"/>
</dbReference>
<reference evidence="5" key="2">
    <citation type="submission" date="2020-12" db="EMBL/GenBank/DDBJ databases">
        <title>New Spironucleus salmonicida genome in near-complete chromosomes.</title>
        <authorList>
            <person name="Xu F."/>
            <person name="Kurt Z."/>
            <person name="Jimenez-Gonzalez A."/>
            <person name="Astvaldsson A."/>
            <person name="Andersson J.O."/>
            <person name="Svard S.G."/>
        </authorList>
    </citation>
    <scope>NUCLEOTIDE SEQUENCE</scope>
    <source>
        <strain evidence="5">ATCC 50377</strain>
    </source>
</reference>
<dbReference type="AlphaFoldDB" id="V6LU03"/>
<dbReference type="Pfam" id="PF16906">
    <property type="entry name" value="Ribosomal_L26"/>
    <property type="match status" value="1"/>
</dbReference>
<evidence type="ECO:0000313" key="5">
    <source>
        <dbReference type="EMBL" id="KAH0574227.1"/>
    </source>
</evidence>
<keyword evidence="2 4" id="KW-0689">Ribosomal protein</keyword>
<comment type="similarity">
    <text evidence="1">Belongs to the universal ribosomal protein uL24 family.</text>
</comment>
<name>V6LU03_9EUKA</name>
<evidence type="ECO:0000313" key="4">
    <source>
        <dbReference type="EMBL" id="EST44264.1"/>
    </source>
</evidence>
<dbReference type="EMBL" id="KI546122">
    <property type="protein sequence ID" value="EST44264.1"/>
    <property type="molecule type" value="Genomic_DNA"/>
</dbReference>
<keyword evidence="6" id="KW-1185">Reference proteome</keyword>
<dbReference type="GO" id="GO:0006412">
    <property type="term" value="P:translation"/>
    <property type="evidence" value="ECO:0007669"/>
    <property type="project" value="InterPro"/>
</dbReference>
<dbReference type="Gene3D" id="2.30.30.30">
    <property type="match status" value="1"/>
</dbReference>
<protein>
    <submittedName>
        <fullName evidence="4">Ribosomal protein L26</fullName>
    </submittedName>
</protein>
<dbReference type="OrthoDB" id="1688503at2759"/>
<evidence type="ECO:0000256" key="1">
    <source>
        <dbReference type="ARBA" id="ARBA00010618"/>
    </source>
</evidence>
<organism evidence="4">
    <name type="scientific">Spironucleus salmonicida</name>
    <dbReference type="NCBI Taxonomy" id="348837"/>
    <lineage>
        <taxon>Eukaryota</taxon>
        <taxon>Metamonada</taxon>
        <taxon>Diplomonadida</taxon>
        <taxon>Hexamitidae</taxon>
        <taxon>Hexamitinae</taxon>
        <taxon>Spironucleus</taxon>
    </lineage>
</organism>